<dbReference type="AlphaFoldDB" id="A0A1X6P818"/>
<sequence length="90" mass="9682">MQPAEETKWLSNCRIDVGAALLVTPRFEASDRGIKGIVAAVKAIFVDPPFTDRIKEPINVGDEPRAMTACGLVASPRTLCAVLWSALCVL</sequence>
<name>A0A1X6P818_PORUM</name>
<accession>A0A1X6P818</accession>
<keyword evidence="2" id="KW-1185">Reference proteome</keyword>
<organism evidence="1 2">
    <name type="scientific">Porphyra umbilicalis</name>
    <name type="common">Purple laver</name>
    <name type="synonym">Red alga</name>
    <dbReference type="NCBI Taxonomy" id="2786"/>
    <lineage>
        <taxon>Eukaryota</taxon>
        <taxon>Rhodophyta</taxon>
        <taxon>Bangiophyceae</taxon>
        <taxon>Bangiales</taxon>
        <taxon>Bangiaceae</taxon>
        <taxon>Porphyra</taxon>
    </lineage>
</organism>
<dbReference type="EMBL" id="KV918852">
    <property type="protein sequence ID" value="OSX76895.1"/>
    <property type="molecule type" value="Genomic_DNA"/>
</dbReference>
<evidence type="ECO:0000313" key="2">
    <source>
        <dbReference type="Proteomes" id="UP000218209"/>
    </source>
</evidence>
<reference evidence="1 2" key="1">
    <citation type="submission" date="2017-03" db="EMBL/GenBank/DDBJ databases">
        <title>WGS assembly of Porphyra umbilicalis.</title>
        <authorList>
            <person name="Brawley S.H."/>
            <person name="Blouin N.A."/>
            <person name="Ficko-Blean E."/>
            <person name="Wheeler G.L."/>
            <person name="Lohr M."/>
            <person name="Goodson H.V."/>
            <person name="Jenkins J.W."/>
            <person name="Blaby-Haas C.E."/>
            <person name="Helliwell K.E."/>
            <person name="Chan C."/>
            <person name="Marriage T."/>
            <person name="Bhattacharya D."/>
            <person name="Klein A.S."/>
            <person name="Badis Y."/>
            <person name="Brodie J."/>
            <person name="Cao Y."/>
            <person name="Collen J."/>
            <person name="Dittami S.M."/>
            <person name="Gachon C.M."/>
            <person name="Green B.R."/>
            <person name="Karpowicz S."/>
            <person name="Kim J.W."/>
            <person name="Kudahl U."/>
            <person name="Lin S."/>
            <person name="Michel G."/>
            <person name="Mittag M."/>
            <person name="Olson B.J."/>
            <person name="Pangilinan J."/>
            <person name="Peng Y."/>
            <person name="Qiu H."/>
            <person name="Shu S."/>
            <person name="Singer J.T."/>
            <person name="Smith A.G."/>
            <person name="Sprecher B.N."/>
            <person name="Wagner V."/>
            <person name="Wang W."/>
            <person name="Wang Z.-Y."/>
            <person name="Yan J."/>
            <person name="Yarish C."/>
            <person name="Zoeuner-Riek S."/>
            <person name="Zhuang Y."/>
            <person name="Zou Y."/>
            <person name="Lindquist E.A."/>
            <person name="Grimwood J."/>
            <person name="Barry K."/>
            <person name="Rokhsar D.S."/>
            <person name="Schmutz J."/>
            <person name="Stiller J.W."/>
            <person name="Grossman A.R."/>
            <person name="Prochnik S.E."/>
        </authorList>
    </citation>
    <scope>NUCLEOTIDE SEQUENCE [LARGE SCALE GENOMIC DNA]</scope>
    <source>
        <strain evidence="1">4086291</strain>
    </source>
</reference>
<evidence type="ECO:0000313" key="1">
    <source>
        <dbReference type="EMBL" id="OSX76895.1"/>
    </source>
</evidence>
<proteinExistence type="predicted"/>
<dbReference type="Proteomes" id="UP000218209">
    <property type="component" value="Unassembled WGS sequence"/>
</dbReference>
<protein>
    <submittedName>
        <fullName evidence="1">Uncharacterized protein</fullName>
    </submittedName>
</protein>
<gene>
    <name evidence="1" type="ORF">BU14_0170s0010</name>
</gene>